<dbReference type="Pfam" id="PF09423">
    <property type="entry name" value="PhoD"/>
    <property type="match status" value="1"/>
</dbReference>
<dbReference type="InterPro" id="IPR029052">
    <property type="entry name" value="Metallo-depent_PP-like"/>
</dbReference>
<dbReference type="InterPro" id="IPR006311">
    <property type="entry name" value="TAT_signal"/>
</dbReference>
<dbReference type="Proteomes" id="UP000579647">
    <property type="component" value="Unassembled WGS sequence"/>
</dbReference>
<dbReference type="SUPFAM" id="SSF56300">
    <property type="entry name" value="Metallo-dependent phosphatases"/>
    <property type="match status" value="1"/>
</dbReference>
<organism evidence="4 5">
    <name type="scientific">Nocardiopsis metallicus</name>
    <dbReference type="NCBI Taxonomy" id="179819"/>
    <lineage>
        <taxon>Bacteria</taxon>
        <taxon>Bacillati</taxon>
        <taxon>Actinomycetota</taxon>
        <taxon>Actinomycetes</taxon>
        <taxon>Streptosporangiales</taxon>
        <taxon>Nocardiopsidaceae</taxon>
        <taxon>Nocardiopsis</taxon>
    </lineage>
</organism>
<evidence type="ECO:0000313" key="5">
    <source>
        <dbReference type="Proteomes" id="UP000579647"/>
    </source>
</evidence>
<feature type="domain" description="Phospholipase D N-terminal" evidence="3">
    <location>
        <begin position="71"/>
        <end position="169"/>
    </location>
</feature>
<proteinExistence type="predicted"/>
<dbReference type="PANTHER" id="PTHR43606">
    <property type="entry name" value="PHOSPHATASE, PUTATIVE (AFU_ORTHOLOGUE AFUA_6G08710)-RELATED"/>
    <property type="match status" value="1"/>
</dbReference>
<gene>
    <name evidence="4" type="ORF">HNR07_001431</name>
</gene>
<evidence type="ECO:0000313" key="4">
    <source>
        <dbReference type="EMBL" id="MBB5490294.1"/>
    </source>
</evidence>
<dbReference type="InterPro" id="IPR018946">
    <property type="entry name" value="PhoD-like_MPP"/>
</dbReference>
<dbReference type="RefSeq" id="WP_184363500.1">
    <property type="nucleotide sequence ID" value="NZ_BAAAKM010000119.1"/>
</dbReference>
<evidence type="ECO:0000256" key="1">
    <source>
        <dbReference type="SAM" id="MobiDB-lite"/>
    </source>
</evidence>
<keyword evidence="5" id="KW-1185">Reference proteome</keyword>
<dbReference type="AlphaFoldDB" id="A0A840W2U3"/>
<feature type="domain" description="PhoD-like phosphatase metallophosphatase" evidence="2">
    <location>
        <begin position="182"/>
        <end position="507"/>
    </location>
</feature>
<protein>
    <submittedName>
        <fullName evidence="4">Alkaline phosphatase D</fullName>
        <ecNumber evidence="4">3.1.3.1</ecNumber>
    </submittedName>
</protein>
<dbReference type="InterPro" id="IPR052900">
    <property type="entry name" value="Phospholipid_Metab_Enz"/>
</dbReference>
<dbReference type="InterPro" id="IPR032093">
    <property type="entry name" value="PhoD_N"/>
</dbReference>
<keyword evidence="4" id="KW-0378">Hydrolase</keyword>
<dbReference type="PROSITE" id="PS51318">
    <property type="entry name" value="TAT"/>
    <property type="match status" value="1"/>
</dbReference>
<reference evidence="4 5" key="1">
    <citation type="submission" date="2020-08" db="EMBL/GenBank/DDBJ databases">
        <title>Sequencing the genomes of 1000 actinobacteria strains.</title>
        <authorList>
            <person name="Klenk H.-P."/>
        </authorList>
    </citation>
    <scope>NUCLEOTIDE SEQUENCE [LARGE SCALE GENOMIC DNA]</scope>
    <source>
        <strain evidence="4 5">DSM 44598</strain>
    </source>
</reference>
<dbReference type="EC" id="3.1.3.1" evidence="4"/>
<evidence type="ECO:0000259" key="2">
    <source>
        <dbReference type="Pfam" id="PF09423"/>
    </source>
</evidence>
<evidence type="ECO:0000259" key="3">
    <source>
        <dbReference type="Pfam" id="PF16655"/>
    </source>
</evidence>
<dbReference type="Pfam" id="PF16655">
    <property type="entry name" value="PhoD_N"/>
    <property type="match status" value="1"/>
</dbReference>
<accession>A0A840W2U3</accession>
<dbReference type="CDD" id="cd07389">
    <property type="entry name" value="MPP_PhoD"/>
    <property type="match status" value="1"/>
</dbReference>
<comment type="caution">
    <text evidence="4">The sequence shown here is derived from an EMBL/GenBank/DDBJ whole genome shotgun (WGS) entry which is preliminary data.</text>
</comment>
<feature type="compositionally biased region" description="Low complexity" evidence="1">
    <location>
        <begin position="1"/>
        <end position="24"/>
    </location>
</feature>
<dbReference type="PANTHER" id="PTHR43606:SF2">
    <property type="entry name" value="ALKALINE PHOSPHATASE FAMILY PROTEIN (AFU_ORTHOLOGUE AFUA_5G03860)"/>
    <property type="match status" value="1"/>
</dbReference>
<name>A0A840W2U3_9ACTN</name>
<dbReference type="Gene3D" id="3.60.21.70">
    <property type="entry name" value="PhoD-like phosphatase"/>
    <property type="match status" value="1"/>
</dbReference>
<dbReference type="InterPro" id="IPR038607">
    <property type="entry name" value="PhoD-like_sf"/>
</dbReference>
<dbReference type="EMBL" id="JACHDO010000001">
    <property type="protein sequence ID" value="MBB5490294.1"/>
    <property type="molecule type" value="Genomic_DNA"/>
</dbReference>
<feature type="region of interest" description="Disordered" evidence="1">
    <location>
        <begin position="1"/>
        <end position="26"/>
    </location>
</feature>
<dbReference type="GO" id="GO:0004035">
    <property type="term" value="F:alkaline phosphatase activity"/>
    <property type="evidence" value="ECO:0007669"/>
    <property type="project" value="UniProtKB-EC"/>
</dbReference>
<dbReference type="Gene3D" id="2.60.40.380">
    <property type="entry name" value="Purple acid phosphatase-like, N-terminal"/>
    <property type="match status" value="1"/>
</dbReference>
<sequence length="539" mass="59352">MPGTPASPASPSASGPSASFASGPDTTRREALVGGAVTLGAAALGTTLGAPSALAATPAPRGPVISEPFTLGVASGDPRHDGVVLWTRLAPDPLAEDGLGGMPDRTVEVEWQVSHREDFATIAASGTTETGPDQAHSVHVELERLRPRADYFYRFRVGNEISPVGRTRTAPVPGTRLDRFAFAFASCQSYTHGHYTAQARLAEEDLDLVAFLGDYIYETADQGSIGRGHFPAVEVRSLAEYRLRHAQYKTDHDLQAAHAAFPWAVVFDDHELENNWADDTSYEEDVPPEEFLLRREHALKAYYEHMPLRAAQRPAGPDLHLYRRLTFGNLVDMHLLDTRQYRDVQVEDSERDDPERTLLGADQRRWLSQSLADSSATWNVLAQQVFFSQRDFAEGDATNFSDDAWDNYKVERDSVRDEIARVSNPVVITGDVHANYVVDVKADFDDAYSETVATELVGTSFTSGRDGVEQNPGDAVQLAENPHIKFINRNRGYVRNTVTPTEWTADYRVVDYVSEPGAPIRDRARFVIGSGQPGARPQA</sequence>